<dbReference type="Gene3D" id="3.40.50.1820">
    <property type="entry name" value="alpha/beta hydrolase"/>
    <property type="match status" value="1"/>
</dbReference>
<keyword evidence="3" id="KW-1185">Reference proteome</keyword>
<dbReference type="Pfam" id="PF12697">
    <property type="entry name" value="Abhydrolase_6"/>
    <property type="match status" value="1"/>
</dbReference>
<dbReference type="EMBL" id="KN839888">
    <property type="protein sequence ID" value="KIJ59413.1"/>
    <property type="molecule type" value="Genomic_DNA"/>
</dbReference>
<dbReference type="Proteomes" id="UP000053820">
    <property type="component" value="Unassembled WGS sequence"/>
</dbReference>
<dbReference type="AlphaFoldDB" id="A0A0C9W0K7"/>
<sequence length="333" mass="37392">MLQRQIILKPDAKYPLHITAKQYWLPEFNANWEDPDALTLIVLHSTSFHKETWEPALEHLFSAILKHPSSSSRLKVRSLNDAALQQPPFYRNFGCEKYAEAVHRFMSSGSKLSTPVDFRSQKLLGLGHSLGGVAISILPTVEPLFEFSAIILVEPMLSPGGPETVQDLKLFLIKGAYERRDVWPSREHASEYLHSRKRTERWDPRVLGLYVKYGLRVHPAAQDESAPYHGVTLACSRNEEVTMYRDPTGSAKGLEALNSICTHIPVSVIFGDDSDYMPLQDALIDQGSGRQFQDVTRIKGAGHLVPQQVPEKLSEVLLGMLCRHTNPTAVCKL</sequence>
<dbReference type="InterPro" id="IPR029058">
    <property type="entry name" value="AB_hydrolase_fold"/>
</dbReference>
<dbReference type="OrthoDB" id="94039at2759"/>
<organism evidence="2 3">
    <name type="scientific">Hydnomerulius pinastri MD-312</name>
    <dbReference type="NCBI Taxonomy" id="994086"/>
    <lineage>
        <taxon>Eukaryota</taxon>
        <taxon>Fungi</taxon>
        <taxon>Dikarya</taxon>
        <taxon>Basidiomycota</taxon>
        <taxon>Agaricomycotina</taxon>
        <taxon>Agaricomycetes</taxon>
        <taxon>Agaricomycetidae</taxon>
        <taxon>Boletales</taxon>
        <taxon>Boletales incertae sedis</taxon>
        <taxon>Leucogyrophana</taxon>
    </lineage>
</organism>
<reference evidence="2 3" key="1">
    <citation type="submission" date="2014-04" db="EMBL/GenBank/DDBJ databases">
        <title>Evolutionary Origins and Diversification of the Mycorrhizal Mutualists.</title>
        <authorList>
            <consortium name="DOE Joint Genome Institute"/>
            <consortium name="Mycorrhizal Genomics Consortium"/>
            <person name="Kohler A."/>
            <person name="Kuo A."/>
            <person name="Nagy L.G."/>
            <person name="Floudas D."/>
            <person name="Copeland A."/>
            <person name="Barry K.W."/>
            <person name="Cichocki N."/>
            <person name="Veneault-Fourrey C."/>
            <person name="LaButti K."/>
            <person name="Lindquist E.A."/>
            <person name="Lipzen A."/>
            <person name="Lundell T."/>
            <person name="Morin E."/>
            <person name="Murat C."/>
            <person name="Riley R."/>
            <person name="Ohm R."/>
            <person name="Sun H."/>
            <person name="Tunlid A."/>
            <person name="Henrissat B."/>
            <person name="Grigoriev I.V."/>
            <person name="Hibbett D.S."/>
            <person name="Martin F."/>
        </authorList>
    </citation>
    <scope>NUCLEOTIDE SEQUENCE [LARGE SCALE GENOMIC DNA]</scope>
    <source>
        <strain evidence="2 3">MD-312</strain>
    </source>
</reference>
<name>A0A0C9W0K7_9AGAM</name>
<dbReference type="HOGENOM" id="CLU_032490_0_0_1"/>
<evidence type="ECO:0000313" key="2">
    <source>
        <dbReference type="EMBL" id="KIJ59413.1"/>
    </source>
</evidence>
<protein>
    <recommendedName>
        <fullName evidence="1">AB hydrolase-1 domain-containing protein</fullName>
    </recommendedName>
</protein>
<accession>A0A0C9W0K7</accession>
<dbReference type="SUPFAM" id="SSF53474">
    <property type="entry name" value="alpha/beta-Hydrolases"/>
    <property type="match status" value="1"/>
</dbReference>
<evidence type="ECO:0000313" key="3">
    <source>
        <dbReference type="Proteomes" id="UP000053820"/>
    </source>
</evidence>
<evidence type="ECO:0000259" key="1">
    <source>
        <dbReference type="Pfam" id="PF12697"/>
    </source>
</evidence>
<feature type="domain" description="AB hydrolase-1" evidence="1">
    <location>
        <begin position="103"/>
        <end position="314"/>
    </location>
</feature>
<gene>
    <name evidence="2" type="ORF">HYDPIDRAFT_190512</name>
</gene>
<dbReference type="InterPro" id="IPR000073">
    <property type="entry name" value="AB_hydrolase_1"/>
</dbReference>
<proteinExistence type="predicted"/>